<name>A0A845UUE8_9GAMM</name>
<protein>
    <submittedName>
        <fullName evidence="1">Uncharacterized protein</fullName>
    </submittedName>
</protein>
<gene>
    <name evidence="1" type="ORF">G3I74_00170</name>
</gene>
<proteinExistence type="predicted"/>
<sequence>MGTLGFELSHWTREQIFFMRGKRWGDFSMKYIRLSLAFPFPLATDSEMRVEVADVCLFDTGDLWRLCHEIRDTLTSERAAADSNRQIPDNDP</sequence>
<dbReference type="Proteomes" id="UP000484885">
    <property type="component" value="Unassembled WGS sequence"/>
</dbReference>
<dbReference type="EMBL" id="JAAGSC010000023">
    <property type="protein sequence ID" value="NDY94148.1"/>
    <property type="molecule type" value="Genomic_DNA"/>
</dbReference>
<reference evidence="1 2" key="1">
    <citation type="submission" date="2020-02" db="EMBL/GenBank/DDBJ databases">
        <authorList>
            <person name="Zhang X.-Y."/>
        </authorList>
    </citation>
    <scope>NUCLEOTIDE SEQUENCE [LARGE SCALE GENOMIC DNA]</scope>
    <source>
        <strain evidence="1 2">C33</strain>
    </source>
</reference>
<organism evidence="1 2">
    <name type="scientific">Wenzhouxiangella limi</name>
    <dbReference type="NCBI Taxonomy" id="2707351"/>
    <lineage>
        <taxon>Bacteria</taxon>
        <taxon>Pseudomonadati</taxon>
        <taxon>Pseudomonadota</taxon>
        <taxon>Gammaproteobacteria</taxon>
        <taxon>Chromatiales</taxon>
        <taxon>Wenzhouxiangellaceae</taxon>
        <taxon>Wenzhouxiangella</taxon>
    </lineage>
</organism>
<evidence type="ECO:0000313" key="1">
    <source>
        <dbReference type="EMBL" id="NDY94148.1"/>
    </source>
</evidence>
<evidence type="ECO:0000313" key="2">
    <source>
        <dbReference type="Proteomes" id="UP000484885"/>
    </source>
</evidence>
<dbReference type="AlphaFoldDB" id="A0A845UUE8"/>
<comment type="caution">
    <text evidence="1">The sequence shown here is derived from an EMBL/GenBank/DDBJ whole genome shotgun (WGS) entry which is preliminary data.</text>
</comment>
<accession>A0A845UUE8</accession>
<keyword evidence="2" id="KW-1185">Reference proteome</keyword>
<dbReference type="RefSeq" id="WP_164208739.1">
    <property type="nucleotide sequence ID" value="NZ_JAAGSC010000023.1"/>
</dbReference>